<keyword evidence="5 6" id="KW-0472">Membrane</keyword>
<comment type="caution">
    <text evidence="8">The sequence shown here is derived from an EMBL/GenBank/DDBJ whole genome shotgun (WGS) entry which is preliminary data.</text>
</comment>
<evidence type="ECO:0000313" key="9">
    <source>
        <dbReference type="Proteomes" id="UP000604730"/>
    </source>
</evidence>
<keyword evidence="4 6" id="KW-1133">Transmembrane helix</keyword>
<protein>
    <submittedName>
        <fullName evidence="8">Type II secretion system F family protein</fullName>
    </submittedName>
</protein>
<organism evidence="8 9">
    <name type="scientific">Catonella massiliensis</name>
    <dbReference type="NCBI Taxonomy" id="2799636"/>
    <lineage>
        <taxon>Bacteria</taxon>
        <taxon>Bacillati</taxon>
        <taxon>Bacillota</taxon>
        <taxon>Clostridia</taxon>
        <taxon>Lachnospirales</taxon>
        <taxon>Lachnospiraceae</taxon>
        <taxon>Catonella</taxon>
    </lineage>
</organism>
<evidence type="ECO:0000256" key="6">
    <source>
        <dbReference type="SAM" id="Phobius"/>
    </source>
</evidence>
<comment type="subcellular location">
    <subcellularLocation>
        <location evidence="1">Cell membrane</location>
        <topology evidence="1">Multi-pass membrane protein</topology>
    </subcellularLocation>
</comment>
<dbReference type="RefSeq" id="WP_208428567.1">
    <property type="nucleotide sequence ID" value="NZ_JAEPRJ010000001.1"/>
</dbReference>
<feature type="transmembrane region" description="Helical" evidence="6">
    <location>
        <begin position="12"/>
        <end position="32"/>
    </location>
</feature>
<proteinExistence type="predicted"/>
<keyword evidence="9" id="KW-1185">Reference proteome</keyword>
<name>A0ABS1IYU4_9FIRM</name>
<feature type="transmembrane region" description="Helical" evidence="6">
    <location>
        <begin position="269"/>
        <end position="287"/>
    </location>
</feature>
<feature type="domain" description="Type II secretion system protein GspF" evidence="7">
    <location>
        <begin position="270"/>
        <end position="399"/>
    </location>
</feature>
<reference evidence="8 9" key="1">
    <citation type="submission" date="2021-01" db="EMBL/GenBank/DDBJ databases">
        <title>Isolation and description of Catonella massiliensis sp. nov., a novel Catonella species, isolated from a stable periodontitis subject.</title>
        <authorList>
            <person name="Antezack A."/>
            <person name="Boxberger M."/>
            <person name="La Scola B."/>
            <person name="Monnet-Corti V."/>
        </authorList>
    </citation>
    <scope>NUCLEOTIDE SEQUENCE [LARGE SCALE GENOMIC DNA]</scope>
    <source>
        <strain evidence="8 9">Marseille-Q4567</strain>
    </source>
</reference>
<accession>A0ABS1IYU4</accession>
<evidence type="ECO:0000256" key="4">
    <source>
        <dbReference type="ARBA" id="ARBA00022989"/>
    </source>
</evidence>
<keyword evidence="3 6" id="KW-0812">Transmembrane</keyword>
<feature type="transmembrane region" description="Helical" evidence="6">
    <location>
        <begin position="228"/>
        <end position="248"/>
    </location>
</feature>
<evidence type="ECO:0000259" key="7">
    <source>
        <dbReference type="Pfam" id="PF00482"/>
    </source>
</evidence>
<evidence type="ECO:0000256" key="3">
    <source>
        <dbReference type="ARBA" id="ARBA00022692"/>
    </source>
</evidence>
<dbReference type="Pfam" id="PF00482">
    <property type="entry name" value="T2SSF"/>
    <property type="match status" value="1"/>
</dbReference>
<feature type="transmembrane region" description="Helical" evidence="6">
    <location>
        <begin position="381"/>
        <end position="403"/>
    </location>
</feature>
<dbReference type="Proteomes" id="UP000604730">
    <property type="component" value="Unassembled WGS sequence"/>
</dbReference>
<evidence type="ECO:0000256" key="2">
    <source>
        <dbReference type="ARBA" id="ARBA00022475"/>
    </source>
</evidence>
<evidence type="ECO:0000313" key="8">
    <source>
        <dbReference type="EMBL" id="MBK5897058.1"/>
    </source>
</evidence>
<keyword evidence="2" id="KW-1003">Cell membrane</keyword>
<dbReference type="InterPro" id="IPR018076">
    <property type="entry name" value="T2SS_GspF_dom"/>
</dbReference>
<gene>
    <name evidence="8" type="ORF">JJN12_04560</name>
</gene>
<sequence length="404" mass="45247">MSIYKSFDKKQRLIIIIVAVISLLGIIAGIVYDSGLTRVELTTITRPKPYEEAENISFGVEVDGIKPDKELTYEGQIGVKKLEEVKIDEYLHNTLDTLEANMYREGEGKERVLTGLNIPVRLANNPVDISFSTDEGGILLDNGDLNFDLIKEKQSVTLKLTAAYGEREISRSLVITVYPRTLTEEEKVKLAVKEKLDSAFADGENETITLPAEVEGKRVRAYFPKEEITGNLVGFALATIICLFVVFNENNKRKIKDREEELKNGYTEFVGRFVILLGAGLNIPAIWRKLETGFASNKSLTEEIRLTLWEVGNGKTEREAYENFGKRIGGTQFSKFVSVINQSLKLGQGQLLSRLEAESEAAMFERRNKAKVMGEVADTKLLMPMMLQLVLIMLIIMVPALLAV</sequence>
<dbReference type="EMBL" id="JAEPRJ010000001">
    <property type="protein sequence ID" value="MBK5897058.1"/>
    <property type="molecule type" value="Genomic_DNA"/>
</dbReference>
<evidence type="ECO:0000256" key="5">
    <source>
        <dbReference type="ARBA" id="ARBA00023136"/>
    </source>
</evidence>
<dbReference type="PANTHER" id="PTHR35007:SF2">
    <property type="entry name" value="PILUS ASSEMBLE PROTEIN"/>
    <property type="match status" value="1"/>
</dbReference>
<dbReference type="PANTHER" id="PTHR35007">
    <property type="entry name" value="INTEGRAL MEMBRANE PROTEIN-RELATED"/>
    <property type="match status" value="1"/>
</dbReference>
<evidence type="ECO:0000256" key="1">
    <source>
        <dbReference type="ARBA" id="ARBA00004651"/>
    </source>
</evidence>